<dbReference type="AlphaFoldDB" id="A0A1I0LYQ8"/>
<dbReference type="InterPro" id="IPR001557">
    <property type="entry name" value="L-lactate/malate_DH"/>
</dbReference>
<feature type="binding site" evidence="9">
    <location>
        <position position="137"/>
    </location>
    <ligand>
        <name>substrate</name>
    </ligand>
</feature>
<dbReference type="Pfam" id="PF02866">
    <property type="entry name" value="Ldh_1_C"/>
    <property type="match status" value="1"/>
</dbReference>
<dbReference type="PANTHER" id="PTHR43128">
    <property type="entry name" value="L-2-HYDROXYCARBOXYLATE DEHYDROGENASE (NAD(P)(+))"/>
    <property type="match status" value="1"/>
</dbReference>
<feature type="domain" description="Lactate/malate dehydrogenase N-terminal" evidence="12">
    <location>
        <begin position="2"/>
        <end position="159"/>
    </location>
</feature>
<keyword evidence="4" id="KW-0816">Tricarboxylic acid cycle</keyword>
<dbReference type="Gene3D" id="3.90.110.10">
    <property type="entry name" value="Lactate dehydrogenase/glycoside hydrolase, family 4, C-terminal"/>
    <property type="match status" value="1"/>
</dbReference>
<dbReference type="InterPro" id="IPR022383">
    <property type="entry name" value="Lactate/malate_DH_C"/>
</dbReference>
<evidence type="ECO:0000256" key="3">
    <source>
        <dbReference type="ARBA" id="ARBA00012995"/>
    </source>
</evidence>
<dbReference type="PANTHER" id="PTHR43128:SF16">
    <property type="entry name" value="L-LACTATE DEHYDROGENASE"/>
    <property type="match status" value="1"/>
</dbReference>
<evidence type="ECO:0000313" key="15">
    <source>
        <dbReference type="Proteomes" id="UP000183275"/>
    </source>
</evidence>
<evidence type="ECO:0000256" key="1">
    <source>
        <dbReference type="ARBA" id="ARBA00003966"/>
    </source>
</evidence>
<dbReference type="InterPro" id="IPR001236">
    <property type="entry name" value="Lactate/malate_DH_N"/>
</dbReference>
<protein>
    <recommendedName>
        <fullName evidence="3">malate dehydrogenase</fullName>
        <ecNumber evidence="3">1.1.1.37</ecNumber>
    </recommendedName>
</protein>
<evidence type="ECO:0000313" key="14">
    <source>
        <dbReference type="EMBL" id="SEV80038.1"/>
    </source>
</evidence>
<comment type="similarity">
    <text evidence="2 11">Belongs to the LDH/MDH superfamily.</text>
</comment>
<dbReference type="InterPro" id="IPR015955">
    <property type="entry name" value="Lactate_DH/Glyco_Ohase_4_C"/>
</dbReference>
<gene>
    <name evidence="14" type="ORF">SAMN05216285_0060</name>
</gene>
<dbReference type="SUPFAM" id="SSF56327">
    <property type="entry name" value="LDH C-terminal domain-like"/>
    <property type="match status" value="1"/>
</dbReference>
<reference evidence="15" key="1">
    <citation type="submission" date="2016-10" db="EMBL/GenBank/DDBJ databases">
        <authorList>
            <person name="Varghese N."/>
        </authorList>
    </citation>
    <scope>NUCLEOTIDE SEQUENCE [LARGE SCALE GENOMIC DNA]</scope>
    <source>
        <strain evidence="15">CGMCC 1.12284</strain>
    </source>
</reference>
<keyword evidence="15" id="KW-1185">Reference proteome</keyword>
<evidence type="ECO:0000256" key="8">
    <source>
        <dbReference type="PIRSR" id="PIRSR000102-1"/>
    </source>
</evidence>
<dbReference type="RefSeq" id="WP_049990271.1">
    <property type="nucleotide sequence ID" value="NZ_FOIS01000001.1"/>
</dbReference>
<organism evidence="14 15">
    <name type="scientific">Natrinema salifodinae</name>
    <dbReference type="NCBI Taxonomy" id="1202768"/>
    <lineage>
        <taxon>Archaea</taxon>
        <taxon>Methanobacteriati</taxon>
        <taxon>Methanobacteriota</taxon>
        <taxon>Stenosarchaea group</taxon>
        <taxon>Halobacteria</taxon>
        <taxon>Halobacteriales</taxon>
        <taxon>Natrialbaceae</taxon>
        <taxon>Natrinema</taxon>
    </lineage>
</organism>
<dbReference type="EC" id="1.1.1.37" evidence="3"/>
<dbReference type="GO" id="GO:0006099">
    <property type="term" value="P:tricarboxylic acid cycle"/>
    <property type="evidence" value="ECO:0007669"/>
    <property type="project" value="UniProtKB-KW"/>
</dbReference>
<comment type="catalytic activity">
    <reaction evidence="7">
        <text>(S)-malate + NAD(+) = oxaloacetate + NADH + H(+)</text>
        <dbReference type="Rhea" id="RHEA:21432"/>
        <dbReference type="ChEBI" id="CHEBI:15378"/>
        <dbReference type="ChEBI" id="CHEBI:15589"/>
        <dbReference type="ChEBI" id="CHEBI:16452"/>
        <dbReference type="ChEBI" id="CHEBI:57540"/>
        <dbReference type="ChEBI" id="CHEBI:57945"/>
        <dbReference type="EC" id="1.1.1.37"/>
    </reaction>
</comment>
<feature type="binding site" evidence="9">
    <location>
        <position position="106"/>
    </location>
    <ligand>
        <name>substrate</name>
    </ligand>
</feature>
<dbReference type="PRINTS" id="PR00086">
    <property type="entry name" value="LLDHDRGNASE"/>
</dbReference>
<evidence type="ECO:0000256" key="11">
    <source>
        <dbReference type="RuleBase" id="RU003369"/>
    </source>
</evidence>
<accession>A0A1I0LYQ8</accession>
<dbReference type="STRING" id="1202768.SAMN05216285_0060"/>
<feature type="binding site" evidence="10">
    <location>
        <position position="113"/>
    </location>
    <ligand>
        <name>NAD(+)</name>
        <dbReference type="ChEBI" id="CHEBI:57540"/>
    </ligand>
</feature>
<name>A0A1I0LYQ8_9EURY</name>
<dbReference type="Proteomes" id="UP000183275">
    <property type="component" value="Unassembled WGS sequence"/>
</dbReference>
<feature type="binding site" evidence="10">
    <location>
        <position position="33"/>
    </location>
    <ligand>
        <name>NAD(+)</name>
        <dbReference type="ChEBI" id="CHEBI:57540"/>
    </ligand>
</feature>
<comment type="function">
    <text evidence="1">Catalyzes the reversible oxidation of malate to oxaloacetate.</text>
</comment>
<feature type="active site" description="Proton acceptor" evidence="8">
    <location>
        <position position="191"/>
    </location>
</feature>
<evidence type="ECO:0000256" key="7">
    <source>
        <dbReference type="ARBA" id="ARBA00048313"/>
    </source>
</evidence>
<dbReference type="eggNOG" id="arCOG00246">
    <property type="taxonomic scope" value="Archaea"/>
</dbReference>
<dbReference type="PIRSF" id="PIRSF000102">
    <property type="entry name" value="Lac_mal_DH"/>
    <property type="match status" value="1"/>
</dbReference>
<evidence type="ECO:0000256" key="2">
    <source>
        <dbReference type="ARBA" id="ARBA00008104"/>
    </source>
</evidence>
<dbReference type="GO" id="GO:0030060">
    <property type="term" value="F:L-malate dehydrogenase (NAD+) activity"/>
    <property type="evidence" value="ECO:0007669"/>
    <property type="project" value="UniProtKB-EC"/>
</dbReference>
<keyword evidence="5 11" id="KW-0560">Oxidoreductase</keyword>
<dbReference type="InterPro" id="IPR036291">
    <property type="entry name" value="NAD(P)-bd_dom_sf"/>
</dbReference>
<dbReference type="EMBL" id="FOIS01000001">
    <property type="protein sequence ID" value="SEV80038.1"/>
    <property type="molecule type" value="Genomic_DNA"/>
</dbReference>
<dbReference type="GO" id="GO:0006089">
    <property type="term" value="P:lactate metabolic process"/>
    <property type="evidence" value="ECO:0007669"/>
    <property type="project" value="TreeGrafter"/>
</dbReference>
<evidence type="ECO:0000256" key="5">
    <source>
        <dbReference type="ARBA" id="ARBA00023002"/>
    </source>
</evidence>
<evidence type="ECO:0000256" key="4">
    <source>
        <dbReference type="ARBA" id="ARBA00022532"/>
    </source>
</evidence>
<dbReference type="GO" id="GO:0004459">
    <property type="term" value="F:L-lactate dehydrogenase (NAD+) activity"/>
    <property type="evidence" value="ECO:0007669"/>
    <property type="project" value="TreeGrafter"/>
</dbReference>
<feature type="binding site" evidence="9">
    <location>
        <position position="96"/>
    </location>
    <ligand>
        <name>substrate</name>
    </ligand>
</feature>
<evidence type="ECO:0000259" key="12">
    <source>
        <dbReference type="Pfam" id="PF00056"/>
    </source>
</evidence>
<dbReference type="OrthoDB" id="2596at2157"/>
<dbReference type="Gene3D" id="3.40.50.720">
    <property type="entry name" value="NAD(P)-binding Rossmann-like Domain"/>
    <property type="match status" value="1"/>
</dbReference>
<dbReference type="Pfam" id="PF00056">
    <property type="entry name" value="Ldh_1_N"/>
    <property type="match status" value="1"/>
</dbReference>
<evidence type="ECO:0000259" key="13">
    <source>
        <dbReference type="Pfam" id="PF02866"/>
    </source>
</evidence>
<sequence>MHVTVIGGAGAVGSTVAYTLATTVPDVELRLVDVADDAAAGHATDVEHAMNHDTHEVGRSIGSHVSWGAGPVTTAEPGPDAVRDTDCLVVAYNVSRTDDAVGRGGRESYYEKNRPVADDLGDWMRGADPRPVVVVTNPVDRITDCLWRNSGWPRESFVGYSLSETARAVAEIGRIRDVDPHTVHCPMMGEHGEHLVPVFSKATVGGDPLELSAAQRRQVLDYVRDVPYDVMRQRGAAESSRWVSGRGVAAVAHSILTGGTTAPICLSVPLAGEYGYEDVSMSVPVVLSSDGWDRIERWSLSDQERELLDAAYDHLATD</sequence>
<dbReference type="SUPFAM" id="SSF51735">
    <property type="entry name" value="NAD(P)-binding Rossmann-fold domains"/>
    <property type="match status" value="1"/>
</dbReference>
<feature type="binding site" evidence="10">
    <location>
        <begin position="7"/>
        <end position="13"/>
    </location>
    <ligand>
        <name>NAD(+)</name>
        <dbReference type="ChEBI" id="CHEBI:57540"/>
    </ligand>
</feature>
<keyword evidence="6 10" id="KW-0520">NAD</keyword>
<feature type="domain" description="Lactate/malate dehydrogenase C-terminal" evidence="13">
    <location>
        <begin position="165"/>
        <end position="315"/>
    </location>
</feature>
<proteinExistence type="inferred from homology"/>
<evidence type="ECO:0000256" key="9">
    <source>
        <dbReference type="PIRSR" id="PIRSR000102-2"/>
    </source>
</evidence>
<evidence type="ECO:0000256" key="6">
    <source>
        <dbReference type="ARBA" id="ARBA00023027"/>
    </source>
</evidence>
<feature type="binding site" evidence="10">
    <location>
        <begin position="135"/>
        <end position="137"/>
    </location>
    <ligand>
        <name>NAD(+)</name>
        <dbReference type="ChEBI" id="CHEBI:57540"/>
    </ligand>
</feature>
<feature type="binding site" evidence="9">
    <location>
        <position position="167"/>
    </location>
    <ligand>
        <name>substrate</name>
    </ligand>
</feature>
<evidence type="ECO:0000256" key="10">
    <source>
        <dbReference type="PIRSR" id="PIRSR000102-3"/>
    </source>
</evidence>